<dbReference type="AlphaFoldDB" id="A0A8K0JLZ8"/>
<dbReference type="Proteomes" id="UP000812966">
    <property type="component" value="Unassembled WGS sequence"/>
</dbReference>
<keyword evidence="2" id="KW-1185">Reference proteome</keyword>
<evidence type="ECO:0000313" key="2">
    <source>
        <dbReference type="Proteomes" id="UP000812966"/>
    </source>
</evidence>
<accession>A0A8K0JLZ8</accession>
<dbReference type="EMBL" id="JABELV010000065">
    <property type="protein sequence ID" value="KAG7535999.1"/>
    <property type="molecule type" value="Genomic_DNA"/>
</dbReference>
<gene>
    <name evidence="1" type="ORF">FFLO_03519</name>
</gene>
<reference evidence="1" key="1">
    <citation type="submission" date="2020-04" db="EMBL/GenBank/DDBJ databases">
        <title>Analysis of mating type loci in Filobasidium floriforme.</title>
        <authorList>
            <person name="Nowrousian M."/>
        </authorList>
    </citation>
    <scope>NUCLEOTIDE SEQUENCE</scope>
    <source>
        <strain evidence="1">CBS 6242</strain>
    </source>
</reference>
<sequence length="227" mass="25895">MMFMLTGDPGRRPYTDFGKQLPEIFKQAAASIRKSADGLLDLRVYYFERRLSGAIRSRDRFRSALAGDALNRAQCSTHGQQVQKIVKGTADRQFRISHARLKINSSEMVKRTESHHEDFSSVIVAEQRSKSASMLLAYLFAKYGTWLQGTVVGKGLRKQQLQWVMRAAMAQYHSKFRTEDNANVVLFMPPWEGNPAAISSAFDMSTEAFHRSPRHITVRLHTHDRFA</sequence>
<comment type="caution">
    <text evidence="1">The sequence shown here is derived from an EMBL/GenBank/DDBJ whole genome shotgun (WGS) entry which is preliminary data.</text>
</comment>
<evidence type="ECO:0000313" key="1">
    <source>
        <dbReference type="EMBL" id="KAG7535999.1"/>
    </source>
</evidence>
<organism evidence="1 2">
    <name type="scientific">Filobasidium floriforme</name>
    <dbReference type="NCBI Taxonomy" id="5210"/>
    <lineage>
        <taxon>Eukaryota</taxon>
        <taxon>Fungi</taxon>
        <taxon>Dikarya</taxon>
        <taxon>Basidiomycota</taxon>
        <taxon>Agaricomycotina</taxon>
        <taxon>Tremellomycetes</taxon>
        <taxon>Filobasidiales</taxon>
        <taxon>Filobasidiaceae</taxon>
        <taxon>Filobasidium</taxon>
    </lineage>
</organism>
<protein>
    <submittedName>
        <fullName evidence="1">Uncharacterized protein</fullName>
    </submittedName>
</protein>
<proteinExistence type="predicted"/>
<name>A0A8K0JLZ8_9TREE</name>